<dbReference type="Gene3D" id="3.40.190.290">
    <property type="match status" value="1"/>
</dbReference>
<dbReference type="Pfam" id="PF00126">
    <property type="entry name" value="HTH_1"/>
    <property type="match status" value="1"/>
</dbReference>
<evidence type="ECO:0000259" key="6">
    <source>
        <dbReference type="PROSITE" id="PS50931"/>
    </source>
</evidence>
<dbReference type="InterPro" id="IPR000847">
    <property type="entry name" value="LysR_HTH_N"/>
</dbReference>
<dbReference type="Gene3D" id="1.10.10.10">
    <property type="entry name" value="Winged helix-like DNA-binding domain superfamily/Winged helix DNA-binding domain"/>
    <property type="match status" value="1"/>
</dbReference>
<dbReference type="InterPro" id="IPR036388">
    <property type="entry name" value="WH-like_DNA-bd_sf"/>
</dbReference>
<feature type="domain" description="HTH lysR-type" evidence="6">
    <location>
        <begin position="1"/>
        <end position="58"/>
    </location>
</feature>
<dbReference type="PANTHER" id="PTHR30346:SF30">
    <property type="entry name" value="SMALL NEUTRAL PROTEASE REGULATORY PROTEIN"/>
    <property type="match status" value="1"/>
</dbReference>
<name>A0ABN2AKD3_9ACTN</name>
<dbReference type="SUPFAM" id="SSF46785">
    <property type="entry name" value="Winged helix' DNA-binding domain"/>
    <property type="match status" value="1"/>
</dbReference>
<sequence length="331" mass="34281">MDTRQIRYFLAVVEHGGFGRAATALNVAQPTMSQSVKALERDLGTALFHRASHGVTLSAAGRAFLGPARVLIRDVAMAGEAVGGRPEHDSLELVASAPLGAHPGAELVGGFLRAHPGVSVNLDRDTDEALLARVRDGVSELGLVHLPAARLGLCEVALGAHDLVLVFPPPHTARPATRVPPSSASASAAATDTDTATAEAVRLADLAGLELLGVPRGSASRLLVESALRAAGVRTRVVVESGQRDLITDLVIAGAGAAFMPDVATPAAVARGAVARRVVPALRLPYGIVHRPGELSATARAFLDHALREADHAPREAGHGRREADHALREG</sequence>
<dbReference type="InterPro" id="IPR005119">
    <property type="entry name" value="LysR_subst-bd"/>
</dbReference>
<dbReference type="Pfam" id="PF03466">
    <property type="entry name" value="LysR_substrate"/>
    <property type="match status" value="1"/>
</dbReference>
<organism evidence="7 8">
    <name type="scientific">Dactylosporangium maewongense</name>
    <dbReference type="NCBI Taxonomy" id="634393"/>
    <lineage>
        <taxon>Bacteria</taxon>
        <taxon>Bacillati</taxon>
        <taxon>Actinomycetota</taxon>
        <taxon>Actinomycetes</taxon>
        <taxon>Micromonosporales</taxon>
        <taxon>Micromonosporaceae</taxon>
        <taxon>Dactylosporangium</taxon>
    </lineage>
</organism>
<comment type="caution">
    <text evidence="7">The sequence shown here is derived from an EMBL/GenBank/DDBJ whole genome shotgun (WGS) entry which is preliminary data.</text>
</comment>
<evidence type="ECO:0000256" key="3">
    <source>
        <dbReference type="ARBA" id="ARBA00023125"/>
    </source>
</evidence>
<comment type="similarity">
    <text evidence="1">Belongs to the LysR transcriptional regulatory family.</text>
</comment>
<reference evidence="7 8" key="1">
    <citation type="journal article" date="2019" name="Int. J. Syst. Evol. Microbiol.">
        <title>The Global Catalogue of Microorganisms (GCM) 10K type strain sequencing project: providing services to taxonomists for standard genome sequencing and annotation.</title>
        <authorList>
            <consortium name="The Broad Institute Genomics Platform"/>
            <consortium name="The Broad Institute Genome Sequencing Center for Infectious Disease"/>
            <person name="Wu L."/>
            <person name="Ma J."/>
        </authorList>
    </citation>
    <scope>NUCLEOTIDE SEQUENCE [LARGE SCALE GENOMIC DNA]</scope>
    <source>
        <strain evidence="7 8">JCM 15933</strain>
    </source>
</reference>
<dbReference type="PRINTS" id="PR00039">
    <property type="entry name" value="HTHLYSR"/>
</dbReference>
<dbReference type="PROSITE" id="PS50931">
    <property type="entry name" value="HTH_LYSR"/>
    <property type="match status" value="1"/>
</dbReference>
<accession>A0ABN2AKD3</accession>
<dbReference type="SUPFAM" id="SSF53850">
    <property type="entry name" value="Periplasmic binding protein-like II"/>
    <property type="match status" value="1"/>
</dbReference>
<keyword evidence="3" id="KW-0238">DNA-binding</keyword>
<feature type="region of interest" description="Disordered" evidence="5">
    <location>
        <begin position="311"/>
        <end position="331"/>
    </location>
</feature>
<evidence type="ECO:0000256" key="1">
    <source>
        <dbReference type="ARBA" id="ARBA00009437"/>
    </source>
</evidence>
<proteinExistence type="inferred from homology"/>
<keyword evidence="4" id="KW-0804">Transcription</keyword>
<keyword evidence="2" id="KW-0805">Transcription regulation</keyword>
<evidence type="ECO:0000313" key="7">
    <source>
        <dbReference type="EMBL" id="GAA1521343.1"/>
    </source>
</evidence>
<dbReference type="InterPro" id="IPR036390">
    <property type="entry name" value="WH_DNA-bd_sf"/>
</dbReference>
<evidence type="ECO:0000256" key="5">
    <source>
        <dbReference type="SAM" id="MobiDB-lite"/>
    </source>
</evidence>
<dbReference type="RefSeq" id="WP_344503622.1">
    <property type="nucleotide sequence ID" value="NZ_BAAAQD010000007.1"/>
</dbReference>
<protein>
    <submittedName>
        <fullName evidence="7">LysR family transcriptional regulator</fullName>
    </submittedName>
</protein>
<evidence type="ECO:0000256" key="4">
    <source>
        <dbReference type="ARBA" id="ARBA00023163"/>
    </source>
</evidence>
<evidence type="ECO:0000256" key="2">
    <source>
        <dbReference type="ARBA" id="ARBA00023015"/>
    </source>
</evidence>
<dbReference type="EMBL" id="BAAAQD010000007">
    <property type="protein sequence ID" value="GAA1521343.1"/>
    <property type="molecule type" value="Genomic_DNA"/>
</dbReference>
<dbReference type="Proteomes" id="UP001501470">
    <property type="component" value="Unassembled WGS sequence"/>
</dbReference>
<evidence type="ECO:0000313" key="8">
    <source>
        <dbReference type="Proteomes" id="UP001501470"/>
    </source>
</evidence>
<dbReference type="CDD" id="cd05466">
    <property type="entry name" value="PBP2_LTTR_substrate"/>
    <property type="match status" value="1"/>
</dbReference>
<keyword evidence="8" id="KW-1185">Reference proteome</keyword>
<dbReference type="PANTHER" id="PTHR30346">
    <property type="entry name" value="TRANSCRIPTIONAL DUAL REGULATOR HCAR-RELATED"/>
    <property type="match status" value="1"/>
</dbReference>
<gene>
    <name evidence="7" type="ORF">GCM10009827_041510</name>
</gene>